<protein>
    <submittedName>
        <fullName evidence="10">Biopolymer transporter ExbD</fullName>
    </submittedName>
</protein>
<feature type="transmembrane region" description="Helical" evidence="9">
    <location>
        <begin position="43"/>
        <end position="64"/>
    </location>
</feature>
<dbReference type="Gene3D" id="3.30.420.270">
    <property type="match status" value="1"/>
</dbReference>
<evidence type="ECO:0000256" key="8">
    <source>
        <dbReference type="SAM" id="MobiDB-lite"/>
    </source>
</evidence>
<keyword evidence="3" id="KW-1003">Cell membrane</keyword>
<gene>
    <name evidence="10" type="ORF">GGC33_11500</name>
</gene>
<reference evidence="10 11" key="1">
    <citation type="submission" date="2019-11" db="EMBL/GenBank/DDBJ databases">
        <title>Isolation of a new High Light Tolerant Cyanobacteria.</title>
        <authorList>
            <person name="Dobson Z."/>
            <person name="Vaughn N."/>
            <person name="Vaughn M."/>
            <person name="Fromme P."/>
            <person name="Mazor Y."/>
        </authorList>
    </citation>
    <scope>NUCLEOTIDE SEQUENCE [LARGE SCALE GENOMIC DNA]</scope>
    <source>
        <strain evidence="10 11">0216</strain>
    </source>
</reference>
<feature type="compositionally biased region" description="Pro residues" evidence="8">
    <location>
        <begin position="180"/>
        <end position="211"/>
    </location>
</feature>
<dbReference type="GO" id="GO:0015031">
    <property type="term" value="P:protein transport"/>
    <property type="evidence" value="ECO:0007669"/>
    <property type="project" value="UniProtKB-KW"/>
</dbReference>
<sequence>MSVPTQNTESTPNNVVTKSQKSPAKPFKLWQDIQSHQEVRIEIVPMIDVIFCILTFFILAAVGFSRQQAISLNLPKAVTGTPQMREILVVSLDNQGQLYLEKQPVSQVQLYSAIKNYHSLNPTGLMVLHASQDVRYSEVIEVLDMLKEVGGDRVALATLAGKSNAPTQTVDPYSGFNPYYPSPNPSNPTAPPMPSQPPSPSAPPSPESFNN</sequence>
<dbReference type="GO" id="GO:0022857">
    <property type="term" value="F:transmembrane transporter activity"/>
    <property type="evidence" value="ECO:0007669"/>
    <property type="project" value="InterPro"/>
</dbReference>
<dbReference type="Proteomes" id="UP000437131">
    <property type="component" value="Unassembled WGS sequence"/>
</dbReference>
<evidence type="ECO:0000256" key="3">
    <source>
        <dbReference type="ARBA" id="ARBA00022475"/>
    </source>
</evidence>
<keyword evidence="7" id="KW-0653">Protein transport</keyword>
<evidence type="ECO:0000313" key="10">
    <source>
        <dbReference type="EMBL" id="MTF39546.1"/>
    </source>
</evidence>
<name>A0A844H005_9CHRO</name>
<keyword evidence="7" id="KW-0813">Transport</keyword>
<keyword evidence="4 7" id="KW-0812">Transmembrane</keyword>
<accession>A0A844H005</accession>
<evidence type="ECO:0000256" key="1">
    <source>
        <dbReference type="ARBA" id="ARBA00004162"/>
    </source>
</evidence>
<comment type="caution">
    <text evidence="10">The sequence shown here is derived from an EMBL/GenBank/DDBJ whole genome shotgun (WGS) entry which is preliminary data.</text>
</comment>
<dbReference type="AlphaFoldDB" id="A0A844H005"/>
<comment type="subcellular location">
    <subcellularLocation>
        <location evidence="1">Cell membrane</location>
        <topology evidence="1">Single-pass membrane protein</topology>
    </subcellularLocation>
    <subcellularLocation>
        <location evidence="7">Cell membrane</location>
        <topology evidence="7">Single-pass type II membrane protein</topology>
    </subcellularLocation>
</comment>
<keyword evidence="5 9" id="KW-1133">Transmembrane helix</keyword>
<dbReference type="PANTHER" id="PTHR30558">
    <property type="entry name" value="EXBD MEMBRANE COMPONENT OF PMF-DRIVEN MACROMOLECULE IMPORT SYSTEM"/>
    <property type="match status" value="1"/>
</dbReference>
<dbReference type="Pfam" id="PF02472">
    <property type="entry name" value="ExbD"/>
    <property type="match status" value="1"/>
</dbReference>
<dbReference type="RefSeq" id="WP_155084099.1">
    <property type="nucleotide sequence ID" value="NZ_WMIA01000014.1"/>
</dbReference>
<feature type="region of interest" description="Disordered" evidence="8">
    <location>
        <begin position="164"/>
        <end position="211"/>
    </location>
</feature>
<evidence type="ECO:0000256" key="9">
    <source>
        <dbReference type="SAM" id="Phobius"/>
    </source>
</evidence>
<dbReference type="PANTHER" id="PTHR30558:SF3">
    <property type="entry name" value="BIOPOLYMER TRANSPORT PROTEIN EXBD-RELATED"/>
    <property type="match status" value="1"/>
</dbReference>
<evidence type="ECO:0000313" key="11">
    <source>
        <dbReference type="Proteomes" id="UP000437131"/>
    </source>
</evidence>
<keyword evidence="6 9" id="KW-0472">Membrane</keyword>
<evidence type="ECO:0000256" key="6">
    <source>
        <dbReference type="ARBA" id="ARBA00023136"/>
    </source>
</evidence>
<evidence type="ECO:0000256" key="2">
    <source>
        <dbReference type="ARBA" id="ARBA00005811"/>
    </source>
</evidence>
<feature type="region of interest" description="Disordered" evidence="8">
    <location>
        <begin position="1"/>
        <end position="20"/>
    </location>
</feature>
<evidence type="ECO:0000256" key="4">
    <source>
        <dbReference type="ARBA" id="ARBA00022692"/>
    </source>
</evidence>
<organism evidence="10 11">
    <name type="scientific">Cyanobacterium aponinum 0216</name>
    <dbReference type="NCBI Taxonomy" id="2676140"/>
    <lineage>
        <taxon>Bacteria</taxon>
        <taxon>Bacillati</taxon>
        <taxon>Cyanobacteriota</taxon>
        <taxon>Cyanophyceae</taxon>
        <taxon>Oscillatoriophycideae</taxon>
        <taxon>Chroococcales</taxon>
        <taxon>Geminocystaceae</taxon>
        <taxon>Cyanobacterium</taxon>
    </lineage>
</organism>
<dbReference type="InterPro" id="IPR003400">
    <property type="entry name" value="ExbD"/>
</dbReference>
<proteinExistence type="inferred from homology"/>
<evidence type="ECO:0000256" key="7">
    <source>
        <dbReference type="RuleBase" id="RU003879"/>
    </source>
</evidence>
<evidence type="ECO:0000256" key="5">
    <source>
        <dbReference type="ARBA" id="ARBA00022989"/>
    </source>
</evidence>
<dbReference type="EMBL" id="WMIA01000014">
    <property type="protein sequence ID" value="MTF39546.1"/>
    <property type="molecule type" value="Genomic_DNA"/>
</dbReference>
<dbReference type="GO" id="GO:0005886">
    <property type="term" value="C:plasma membrane"/>
    <property type="evidence" value="ECO:0007669"/>
    <property type="project" value="UniProtKB-SubCell"/>
</dbReference>
<comment type="similarity">
    <text evidence="2 7">Belongs to the ExbD/TolR family.</text>
</comment>